<dbReference type="AlphaFoldDB" id="A0A068UBB1"/>
<dbReference type="EMBL" id="HG739103">
    <property type="protein sequence ID" value="CDP05840.1"/>
    <property type="molecule type" value="Genomic_DNA"/>
</dbReference>
<protein>
    <submittedName>
        <fullName evidence="1">Uncharacterized protein</fullName>
    </submittedName>
</protein>
<dbReference type="Gramene" id="CDP05840">
    <property type="protein sequence ID" value="CDP05840"/>
    <property type="gene ID" value="GSCOC_T00021137001"/>
</dbReference>
<keyword evidence="2" id="KW-1185">Reference proteome</keyword>
<organism evidence="1 2">
    <name type="scientific">Coffea canephora</name>
    <name type="common">Robusta coffee</name>
    <dbReference type="NCBI Taxonomy" id="49390"/>
    <lineage>
        <taxon>Eukaryota</taxon>
        <taxon>Viridiplantae</taxon>
        <taxon>Streptophyta</taxon>
        <taxon>Embryophyta</taxon>
        <taxon>Tracheophyta</taxon>
        <taxon>Spermatophyta</taxon>
        <taxon>Magnoliopsida</taxon>
        <taxon>eudicotyledons</taxon>
        <taxon>Gunneridae</taxon>
        <taxon>Pentapetalae</taxon>
        <taxon>asterids</taxon>
        <taxon>lamiids</taxon>
        <taxon>Gentianales</taxon>
        <taxon>Rubiaceae</taxon>
        <taxon>Ixoroideae</taxon>
        <taxon>Gardenieae complex</taxon>
        <taxon>Bertiereae - Coffeeae clade</taxon>
        <taxon>Coffeeae</taxon>
        <taxon>Coffea</taxon>
    </lineage>
</organism>
<dbReference type="InParanoid" id="A0A068UBB1"/>
<gene>
    <name evidence="1" type="ORF">GSCOC_T00021137001</name>
</gene>
<dbReference type="Proteomes" id="UP000295252">
    <property type="component" value="Chromosome VII"/>
</dbReference>
<name>A0A068UBB1_COFCA</name>
<sequence>MWLTPERESTREKIFFVYGLRMLTISANSIPLLRSFVSFYQLNCFYAWSEKAKKQVSFFFSSRKEFWRKGYRKTNIAIQTSQGFVKSQRPMAIKCLIKCLCETWDSRENTERMITQEQRELC</sequence>
<reference evidence="2" key="1">
    <citation type="journal article" date="2014" name="Science">
        <title>The coffee genome provides insight into the convergent evolution of caffeine biosynthesis.</title>
        <authorList>
            <person name="Denoeud F."/>
            <person name="Carretero-Paulet L."/>
            <person name="Dereeper A."/>
            <person name="Droc G."/>
            <person name="Guyot R."/>
            <person name="Pietrella M."/>
            <person name="Zheng C."/>
            <person name="Alberti A."/>
            <person name="Anthony F."/>
            <person name="Aprea G."/>
            <person name="Aury J.M."/>
            <person name="Bento P."/>
            <person name="Bernard M."/>
            <person name="Bocs S."/>
            <person name="Campa C."/>
            <person name="Cenci A."/>
            <person name="Combes M.C."/>
            <person name="Crouzillat D."/>
            <person name="Da Silva C."/>
            <person name="Daddiego L."/>
            <person name="De Bellis F."/>
            <person name="Dussert S."/>
            <person name="Garsmeur O."/>
            <person name="Gayraud T."/>
            <person name="Guignon V."/>
            <person name="Jahn K."/>
            <person name="Jamilloux V."/>
            <person name="Joet T."/>
            <person name="Labadie K."/>
            <person name="Lan T."/>
            <person name="Leclercq J."/>
            <person name="Lepelley M."/>
            <person name="Leroy T."/>
            <person name="Li L.T."/>
            <person name="Librado P."/>
            <person name="Lopez L."/>
            <person name="Munoz A."/>
            <person name="Noel B."/>
            <person name="Pallavicini A."/>
            <person name="Perrotta G."/>
            <person name="Poncet V."/>
            <person name="Pot D."/>
            <person name="Priyono X."/>
            <person name="Rigoreau M."/>
            <person name="Rouard M."/>
            <person name="Rozas J."/>
            <person name="Tranchant-Dubreuil C."/>
            <person name="VanBuren R."/>
            <person name="Zhang Q."/>
            <person name="Andrade A.C."/>
            <person name="Argout X."/>
            <person name="Bertrand B."/>
            <person name="de Kochko A."/>
            <person name="Graziosi G."/>
            <person name="Henry R.J."/>
            <person name="Jayarama X."/>
            <person name="Ming R."/>
            <person name="Nagai C."/>
            <person name="Rounsley S."/>
            <person name="Sankoff D."/>
            <person name="Giuliano G."/>
            <person name="Albert V.A."/>
            <person name="Wincker P."/>
            <person name="Lashermes P."/>
        </authorList>
    </citation>
    <scope>NUCLEOTIDE SEQUENCE [LARGE SCALE GENOMIC DNA]</scope>
    <source>
        <strain evidence="2">cv. DH200-94</strain>
    </source>
</reference>
<evidence type="ECO:0000313" key="1">
    <source>
        <dbReference type="EMBL" id="CDP05840.1"/>
    </source>
</evidence>
<accession>A0A068UBB1</accession>
<evidence type="ECO:0000313" key="2">
    <source>
        <dbReference type="Proteomes" id="UP000295252"/>
    </source>
</evidence>
<proteinExistence type="predicted"/>